<proteinExistence type="predicted"/>
<accession>A0A6A4DE62</accession>
<sequence length="62" mass="6998">MAALAPLAASRRWISQLLHCTALPQHGACRRWWATDSLCATRDSCCTHVVRTRFNTMSDRPV</sequence>
<reference evidence="1 2" key="1">
    <citation type="submission" date="2018-08" db="EMBL/GenBank/DDBJ databases">
        <title>Genomic investigation of the strawberry pathogen Phytophthora fragariae indicates pathogenicity is determined by transcriptional variation in three key races.</title>
        <authorList>
            <person name="Adams T.M."/>
            <person name="Armitage A.D."/>
            <person name="Sobczyk M.K."/>
            <person name="Bates H.J."/>
            <person name="Dunwell J.M."/>
            <person name="Nellist C.F."/>
            <person name="Harrison R.J."/>
        </authorList>
    </citation>
    <scope>NUCLEOTIDE SEQUENCE [LARGE SCALE GENOMIC DNA]</scope>
    <source>
        <strain evidence="1 2">SCRP333</strain>
    </source>
</reference>
<organism evidence="1 2">
    <name type="scientific">Phytophthora rubi</name>
    <dbReference type="NCBI Taxonomy" id="129364"/>
    <lineage>
        <taxon>Eukaryota</taxon>
        <taxon>Sar</taxon>
        <taxon>Stramenopiles</taxon>
        <taxon>Oomycota</taxon>
        <taxon>Peronosporomycetes</taxon>
        <taxon>Peronosporales</taxon>
        <taxon>Peronosporaceae</taxon>
        <taxon>Phytophthora</taxon>
    </lineage>
</organism>
<gene>
    <name evidence="1" type="ORF">PR003_g21896</name>
</gene>
<dbReference type="EMBL" id="QXFT01002104">
    <property type="protein sequence ID" value="KAE9303869.1"/>
    <property type="molecule type" value="Genomic_DNA"/>
</dbReference>
<dbReference type="Proteomes" id="UP000434957">
    <property type="component" value="Unassembled WGS sequence"/>
</dbReference>
<comment type="caution">
    <text evidence="1">The sequence shown here is derived from an EMBL/GenBank/DDBJ whole genome shotgun (WGS) entry which is preliminary data.</text>
</comment>
<dbReference type="AlphaFoldDB" id="A0A6A4DE62"/>
<protein>
    <submittedName>
        <fullName evidence="1">Uncharacterized protein</fullName>
    </submittedName>
</protein>
<evidence type="ECO:0000313" key="1">
    <source>
        <dbReference type="EMBL" id="KAE9303869.1"/>
    </source>
</evidence>
<evidence type="ECO:0000313" key="2">
    <source>
        <dbReference type="Proteomes" id="UP000434957"/>
    </source>
</evidence>
<name>A0A6A4DE62_9STRA</name>
<keyword evidence="2" id="KW-1185">Reference proteome</keyword>